<keyword evidence="1" id="KW-0732">Signal</keyword>
<gene>
    <name evidence="2" type="ORF">EC9_07380</name>
</gene>
<evidence type="ECO:0000313" key="2">
    <source>
        <dbReference type="EMBL" id="QDS86571.1"/>
    </source>
</evidence>
<proteinExistence type="predicted"/>
<sequence precursor="true">MKRTTKFSTTLYATWILIASHCLPCLVDAADFHLTVQGAGRKDGSTWEHALDQQALSDVVNKTMMPGDRLLLGGGVYKDARLTITQGGAEGSPKTIAGVDRGAGLPVFASTWSEDKPDKGATAVQIKPGAGYLVLEGLRIENYKNCILVSAGKEGANCPHLVFNDVDMRRFRHGFYLSDCDDLRLQGCDLRRYTKHGFRFEQGCNRVTLRHCTADCSEGDADWETKTELFPFGFIVNNGGAPNSQFVFEDCLAQNNLMPLQKKRYKNGDGFVVEGNTSDVRFTRCRAIRNQDGGFDLKVDGVQLVDCVALRNSRNIRIWKSGTLKNCFSGWATCGLWCNGGPISVDRSTFHAMRTAAVQTDDKANQPITLRNCLITSCPQVHRKTARGKVETDATVVAEEADAAYMQPSPEWDGLGTALNSRTYPDNGYHQPLSANATN</sequence>
<evidence type="ECO:0000256" key="1">
    <source>
        <dbReference type="SAM" id="SignalP"/>
    </source>
</evidence>
<dbReference type="InterPro" id="IPR006626">
    <property type="entry name" value="PbH1"/>
</dbReference>
<name>A0A517LVC5_9BACT</name>
<accession>A0A517LVC5</accession>
<dbReference type="SMART" id="SM00710">
    <property type="entry name" value="PbH1"/>
    <property type="match status" value="6"/>
</dbReference>
<reference evidence="2 3" key="1">
    <citation type="submission" date="2019-02" db="EMBL/GenBank/DDBJ databases">
        <title>Deep-cultivation of Planctomycetes and their phenomic and genomic characterization uncovers novel biology.</title>
        <authorList>
            <person name="Wiegand S."/>
            <person name="Jogler M."/>
            <person name="Boedeker C."/>
            <person name="Pinto D."/>
            <person name="Vollmers J."/>
            <person name="Rivas-Marin E."/>
            <person name="Kohn T."/>
            <person name="Peeters S.H."/>
            <person name="Heuer A."/>
            <person name="Rast P."/>
            <person name="Oberbeckmann S."/>
            <person name="Bunk B."/>
            <person name="Jeske O."/>
            <person name="Meyerdierks A."/>
            <person name="Storesund J.E."/>
            <person name="Kallscheuer N."/>
            <person name="Luecker S."/>
            <person name="Lage O.M."/>
            <person name="Pohl T."/>
            <person name="Merkel B.J."/>
            <person name="Hornburger P."/>
            <person name="Mueller R.-W."/>
            <person name="Bruemmer F."/>
            <person name="Labrenz M."/>
            <person name="Spormann A.M."/>
            <person name="Op den Camp H."/>
            <person name="Overmann J."/>
            <person name="Amann R."/>
            <person name="Jetten M.S.M."/>
            <person name="Mascher T."/>
            <person name="Medema M.H."/>
            <person name="Devos D.P."/>
            <person name="Kaster A.-K."/>
            <person name="Ovreas L."/>
            <person name="Rohde M."/>
            <person name="Galperin M.Y."/>
            <person name="Jogler C."/>
        </authorList>
    </citation>
    <scope>NUCLEOTIDE SEQUENCE [LARGE SCALE GENOMIC DNA]</scope>
    <source>
        <strain evidence="2 3">EC9</strain>
    </source>
</reference>
<keyword evidence="3" id="KW-1185">Reference proteome</keyword>
<dbReference type="InterPro" id="IPR011050">
    <property type="entry name" value="Pectin_lyase_fold/virulence"/>
</dbReference>
<dbReference type="KEGG" id="ruv:EC9_07380"/>
<dbReference type="AlphaFoldDB" id="A0A517LVC5"/>
<dbReference type="OrthoDB" id="5483326at2"/>
<dbReference type="Proteomes" id="UP000319557">
    <property type="component" value="Chromosome"/>
</dbReference>
<dbReference type="InterPro" id="IPR012334">
    <property type="entry name" value="Pectin_lyas_fold"/>
</dbReference>
<organism evidence="2 3">
    <name type="scientific">Rosistilla ulvae</name>
    <dbReference type="NCBI Taxonomy" id="1930277"/>
    <lineage>
        <taxon>Bacteria</taxon>
        <taxon>Pseudomonadati</taxon>
        <taxon>Planctomycetota</taxon>
        <taxon>Planctomycetia</taxon>
        <taxon>Pirellulales</taxon>
        <taxon>Pirellulaceae</taxon>
        <taxon>Rosistilla</taxon>
    </lineage>
</organism>
<protein>
    <submittedName>
        <fullName evidence="2">Uncharacterized protein</fullName>
    </submittedName>
</protein>
<evidence type="ECO:0000313" key="3">
    <source>
        <dbReference type="Proteomes" id="UP000319557"/>
    </source>
</evidence>
<dbReference type="EMBL" id="CP036261">
    <property type="protein sequence ID" value="QDS86571.1"/>
    <property type="molecule type" value="Genomic_DNA"/>
</dbReference>
<feature type="chain" id="PRO_5022006680" evidence="1">
    <location>
        <begin position="30"/>
        <end position="439"/>
    </location>
</feature>
<feature type="signal peptide" evidence="1">
    <location>
        <begin position="1"/>
        <end position="29"/>
    </location>
</feature>
<dbReference type="Gene3D" id="2.160.20.10">
    <property type="entry name" value="Single-stranded right-handed beta-helix, Pectin lyase-like"/>
    <property type="match status" value="1"/>
</dbReference>
<dbReference type="SUPFAM" id="SSF51126">
    <property type="entry name" value="Pectin lyase-like"/>
    <property type="match status" value="1"/>
</dbReference>
<dbReference type="RefSeq" id="WP_145342396.1">
    <property type="nucleotide sequence ID" value="NZ_CP036261.1"/>
</dbReference>